<dbReference type="EMBL" id="ANFO01000232">
    <property type="protein sequence ID" value="KGQ11230.1"/>
    <property type="molecule type" value="Genomic_DNA"/>
</dbReference>
<protein>
    <submittedName>
        <fullName evidence="1">Uncharacterized protein</fullName>
    </submittedName>
</protein>
<dbReference type="HOGENOM" id="CLU_2704454_0_0_1"/>
<dbReference type="Proteomes" id="UP000030106">
    <property type="component" value="Unassembled WGS sequence"/>
</dbReference>
<accession>A0A0A2VYJ9</accession>
<sequence length="73" mass="7546">MDLNRNFIFNTPAGPLASGVIPFAGLSPAGGWAAAADPRWPLAARQQAAGGKRALWRTGREPHHGGLRAGSAT</sequence>
<proteinExistence type="predicted"/>
<gene>
    <name evidence="1" type="ORF">BBAD15_g3060</name>
</gene>
<evidence type="ECO:0000313" key="2">
    <source>
        <dbReference type="Proteomes" id="UP000030106"/>
    </source>
</evidence>
<name>A0A0A2VYJ9_BEABA</name>
<organism evidence="1 2">
    <name type="scientific">Beauveria bassiana D1-5</name>
    <dbReference type="NCBI Taxonomy" id="1245745"/>
    <lineage>
        <taxon>Eukaryota</taxon>
        <taxon>Fungi</taxon>
        <taxon>Dikarya</taxon>
        <taxon>Ascomycota</taxon>
        <taxon>Pezizomycotina</taxon>
        <taxon>Sordariomycetes</taxon>
        <taxon>Hypocreomycetidae</taxon>
        <taxon>Hypocreales</taxon>
        <taxon>Cordycipitaceae</taxon>
        <taxon>Beauveria</taxon>
    </lineage>
</organism>
<evidence type="ECO:0000313" key="1">
    <source>
        <dbReference type="EMBL" id="KGQ11230.1"/>
    </source>
</evidence>
<reference evidence="1 2" key="1">
    <citation type="submission" date="2012-10" db="EMBL/GenBank/DDBJ databases">
        <title>Genome sequencing and analysis of entomopathogenic fungi Beauveria bassiana D1-5.</title>
        <authorList>
            <person name="Li Q."/>
            <person name="Wang L."/>
            <person name="Zhang Z."/>
            <person name="Wang Q."/>
            <person name="Ren J."/>
            <person name="Wang M."/>
            <person name="Xu W."/>
            <person name="Wang J."/>
            <person name="Lu Y."/>
            <person name="Du Q."/>
            <person name="Sun Z."/>
        </authorList>
    </citation>
    <scope>NUCLEOTIDE SEQUENCE [LARGE SCALE GENOMIC DNA]</scope>
    <source>
        <strain evidence="1 2">D1-5</strain>
    </source>
</reference>
<comment type="caution">
    <text evidence="1">The sequence shown here is derived from an EMBL/GenBank/DDBJ whole genome shotgun (WGS) entry which is preliminary data.</text>
</comment>
<dbReference type="AlphaFoldDB" id="A0A0A2VYJ9"/>